<dbReference type="AlphaFoldDB" id="A0A4Q9QZV1"/>
<dbReference type="InterPro" id="IPR011652">
    <property type="entry name" value="MORN_2"/>
</dbReference>
<dbReference type="GO" id="GO:0070828">
    <property type="term" value="P:heterochromatin organization"/>
    <property type="evidence" value="ECO:0007669"/>
    <property type="project" value="TreeGrafter"/>
</dbReference>
<keyword evidence="2" id="KW-1185">Reference proteome</keyword>
<dbReference type="SUPFAM" id="SSF82185">
    <property type="entry name" value="Histone H3 K4-specific methyltransferase SET7/9 N-terminal domain"/>
    <property type="match status" value="1"/>
</dbReference>
<dbReference type="Proteomes" id="UP000292639">
    <property type="component" value="Unassembled WGS sequence"/>
</dbReference>
<dbReference type="Pfam" id="PF07661">
    <property type="entry name" value="MORN_2"/>
    <property type="match status" value="4"/>
</dbReference>
<comment type="caution">
    <text evidence="1">The sequence shown here is derived from an EMBL/GenBank/DDBJ whole genome shotgun (WGS) entry which is preliminary data.</text>
</comment>
<dbReference type="GO" id="GO:0003682">
    <property type="term" value="F:chromatin binding"/>
    <property type="evidence" value="ECO:0007669"/>
    <property type="project" value="TreeGrafter"/>
</dbReference>
<evidence type="ECO:0000313" key="1">
    <source>
        <dbReference type="EMBL" id="TBU91645.1"/>
    </source>
</evidence>
<dbReference type="PANTHER" id="PTHR46820:SF1">
    <property type="entry name" value="HISTONE-LYSINE N-METHYLTRANSFERASE SETD7"/>
    <property type="match status" value="1"/>
</dbReference>
<dbReference type="Gene3D" id="3.90.930.1">
    <property type="match status" value="1"/>
</dbReference>
<dbReference type="GO" id="GO:0005694">
    <property type="term" value="C:chromosome"/>
    <property type="evidence" value="ECO:0007669"/>
    <property type="project" value="TreeGrafter"/>
</dbReference>
<dbReference type="PANTHER" id="PTHR46820">
    <property type="entry name" value="HISTONE-LYSINE N-METHYLTRANSFERASE SETD7"/>
    <property type="match status" value="1"/>
</dbReference>
<gene>
    <name evidence="1" type="ORF">DNJ96_15915</name>
</gene>
<evidence type="ECO:0000313" key="2">
    <source>
        <dbReference type="Proteomes" id="UP000292639"/>
    </source>
</evidence>
<name>A0A4Q9QZV1_9GAMM</name>
<reference evidence="1 2" key="1">
    <citation type="submission" date="2018-06" db="EMBL/GenBank/DDBJ databases">
        <title>Three novel Pseudomonas species isolated from symptomatic oak.</title>
        <authorList>
            <person name="Bueno-Gonzalez V."/>
            <person name="Brady C."/>
        </authorList>
    </citation>
    <scope>NUCLEOTIDE SEQUENCE [LARGE SCALE GENOMIC DNA]</scope>
    <source>
        <strain evidence="1 2">P17C</strain>
    </source>
</reference>
<protein>
    <submittedName>
        <fullName evidence="1">Toxin-antitoxin system YwqK family antitoxin</fullName>
    </submittedName>
</protein>
<dbReference type="EMBL" id="QJUP01000026">
    <property type="protein sequence ID" value="TBU91645.1"/>
    <property type="molecule type" value="Genomic_DNA"/>
</dbReference>
<sequence>MSTTRLELQRDDSRLQGNLLDQRLEGPLQISEHGRPQARLEYRDGVLHGTSTLYHPNGQVSALMPHAQGRPHGQARFYSDEGWLQRTINYRNGLMHGKASSYFANGQVAEQACYHEGILHGPLQRFHPNGQLALNSRYAQGQSLGTPLTYDAQGHTLDEQGRRPSRLRIWLDNWREPRDN</sequence>
<proteinExistence type="predicted"/>
<organism evidence="1 2">
    <name type="scientific">Stutzerimonas kirkiae</name>
    <dbReference type="NCBI Taxonomy" id="2211392"/>
    <lineage>
        <taxon>Bacteria</taxon>
        <taxon>Pseudomonadati</taxon>
        <taxon>Pseudomonadota</taxon>
        <taxon>Gammaproteobacteria</taxon>
        <taxon>Pseudomonadales</taxon>
        <taxon>Pseudomonadaceae</taxon>
        <taxon>Stutzerimonas</taxon>
    </lineage>
</organism>
<dbReference type="RefSeq" id="WP_131185388.1">
    <property type="nucleotide sequence ID" value="NZ_QJUO01000027.1"/>
</dbReference>
<accession>A0A4Q9QZV1</accession>